<keyword evidence="4" id="KW-1185">Reference proteome</keyword>
<sequence length="345" mass="37772">MERVKKCIRPPVYMAKPDSDAGQQEARDYANDYLRKLVHVELPVPTREQMLTRLLEPRQERQQQSQQIARRHLLERAGYAGAVLVLLAAVWMAMGIGARLHDHGAGDIPLLDIAPSALASSAVAPSASSATRPVAEAPSSPASGGQGRRLAVGPFDRQGIVQLETAADKRALPAAPWYVALLCIAVVGAALGWKRLRRYRDAVAVALGGAIREHDSPRFLNALRLWGPLVIACDPTPRQVKRFYNRARLLAAFESGALGIDEVQLVALAAADQATPELFKFIDDNHVDTDVNLTSVLKGADTVATSRMTEKEKKIWQEHIKVAGRAPTVDELKRFRQRVAGLEVR</sequence>
<protein>
    <recommendedName>
        <fullName evidence="5">DUF4381 domain-containing protein</fullName>
    </recommendedName>
</protein>
<feature type="region of interest" description="Disordered" evidence="1">
    <location>
        <begin position="129"/>
        <end position="149"/>
    </location>
</feature>
<evidence type="ECO:0008006" key="5">
    <source>
        <dbReference type="Google" id="ProtNLM"/>
    </source>
</evidence>
<reference evidence="3 4" key="1">
    <citation type="journal article" date="2019" name="Int. J. Syst. Evol. Microbiol.">
        <title>The Global Catalogue of Microorganisms (GCM) 10K type strain sequencing project: providing services to taxonomists for standard genome sequencing and annotation.</title>
        <authorList>
            <consortium name="The Broad Institute Genomics Platform"/>
            <consortium name="The Broad Institute Genome Sequencing Center for Infectious Disease"/>
            <person name="Wu L."/>
            <person name="Ma J."/>
        </authorList>
    </citation>
    <scope>NUCLEOTIDE SEQUENCE [LARGE SCALE GENOMIC DNA]</scope>
    <source>
        <strain evidence="3 4">JCM 15503</strain>
    </source>
</reference>
<evidence type="ECO:0000256" key="1">
    <source>
        <dbReference type="SAM" id="MobiDB-lite"/>
    </source>
</evidence>
<gene>
    <name evidence="3" type="ORF">GCM10009107_30270</name>
</gene>
<evidence type="ECO:0000313" key="3">
    <source>
        <dbReference type="EMBL" id="GAA0754113.1"/>
    </source>
</evidence>
<feature type="transmembrane region" description="Helical" evidence="2">
    <location>
        <begin position="175"/>
        <end position="193"/>
    </location>
</feature>
<evidence type="ECO:0000256" key="2">
    <source>
        <dbReference type="SAM" id="Phobius"/>
    </source>
</evidence>
<comment type="caution">
    <text evidence="3">The sequence shown here is derived from an EMBL/GenBank/DDBJ whole genome shotgun (WGS) entry which is preliminary data.</text>
</comment>
<feature type="transmembrane region" description="Helical" evidence="2">
    <location>
        <begin position="77"/>
        <end position="98"/>
    </location>
</feature>
<dbReference type="EMBL" id="BAAAEW010000019">
    <property type="protein sequence ID" value="GAA0754113.1"/>
    <property type="molecule type" value="Genomic_DNA"/>
</dbReference>
<keyword evidence="2" id="KW-1133">Transmembrane helix</keyword>
<dbReference type="Proteomes" id="UP001500279">
    <property type="component" value="Unassembled WGS sequence"/>
</dbReference>
<name>A0ABN1K3Y6_9BURK</name>
<evidence type="ECO:0000313" key="4">
    <source>
        <dbReference type="Proteomes" id="UP001500279"/>
    </source>
</evidence>
<keyword evidence="2" id="KW-0472">Membrane</keyword>
<keyword evidence="2" id="KW-0812">Transmembrane</keyword>
<organism evidence="3 4">
    <name type="scientific">Ideonella azotifigens</name>
    <dbReference type="NCBI Taxonomy" id="513160"/>
    <lineage>
        <taxon>Bacteria</taxon>
        <taxon>Pseudomonadati</taxon>
        <taxon>Pseudomonadota</taxon>
        <taxon>Betaproteobacteria</taxon>
        <taxon>Burkholderiales</taxon>
        <taxon>Sphaerotilaceae</taxon>
        <taxon>Ideonella</taxon>
    </lineage>
</organism>
<proteinExistence type="predicted"/>
<accession>A0ABN1K3Y6</accession>